<accession>K0R6H2</accession>
<evidence type="ECO:0000313" key="3">
    <source>
        <dbReference type="EMBL" id="EJK48455.1"/>
    </source>
</evidence>
<dbReference type="eggNOG" id="ENOG502RC6V">
    <property type="taxonomic scope" value="Eukaryota"/>
</dbReference>
<sequence length="516" mass="56877">MRFLHRHASPRPLPTHCIGCQAGECQPVQCPSPEFSRLAKIGHLCCGSHHRAPVDDARRSGSSVELRFTAARFFPTRHRLQVRLEKEHTASLHKQLAVDTTRETRGRSIIAMVSTFDSVADLCRTRQWKAVVGQVRGDPAIVKHHTSADGAPTLLYIACENGAPLIVVKTILSADSSAALTPCGLKSRLPLHALVASNYQLVDTILTALVEAAPSACRVADRNGSLPIHLLCQKPNISDESIFTTVLSSYPEGAYVKNLAGYYPLQYASENVTATKKTALSALDRGTLYASISKMASLRLASEHDDRIQALTHEHTLMMKKVRSKLTGQIDALKDELAESKKVAHNLEDERKATVSSHREELEIAIKTEKTIASEMENELRSELAGEQLKNMELLEQMEEVQTDLEGKLAFNQSELEAARSKIEEKMKYISSLESCLERSKESIILLIKEQNDMKAAMQSQRDVLAALLGRKETSITEAGALAEKLTHLATEVGVASRETADKTSIVEDDEKEVDQ</sequence>
<evidence type="ECO:0000256" key="1">
    <source>
        <dbReference type="SAM" id="Coils"/>
    </source>
</evidence>
<organism evidence="3 4">
    <name type="scientific">Thalassiosira oceanica</name>
    <name type="common">Marine diatom</name>
    <dbReference type="NCBI Taxonomy" id="159749"/>
    <lineage>
        <taxon>Eukaryota</taxon>
        <taxon>Sar</taxon>
        <taxon>Stramenopiles</taxon>
        <taxon>Ochrophyta</taxon>
        <taxon>Bacillariophyta</taxon>
        <taxon>Coscinodiscophyceae</taxon>
        <taxon>Thalassiosirophycidae</taxon>
        <taxon>Thalassiosirales</taxon>
        <taxon>Thalassiosiraceae</taxon>
        <taxon>Thalassiosira</taxon>
    </lineage>
</organism>
<feature type="coiled-coil region" evidence="1">
    <location>
        <begin position="323"/>
        <end position="404"/>
    </location>
</feature>
<reference evidence="3 4" key="1">
    <citation type="journal article" date="2012" name="Genome Biol.">
        <title>Genome and low-iron response of an oceanic diatom adapted to chronic iron limitation.</title>
        <authorList>
            <person name="Lommer M."/>
            <person name="Specht M."/>
            <person name="Roy A.S."/>
            <person name="Kraemer L."/>
            <person name="Andreson R."/>
            <person name="Gutowska M.A."/>
            <person name="Wolf J."/>
            <person name="Bergner S.V."/>
            <person name="Schilhabel M.B."/>
            <person name="Klostermeier U.C."/>
            <person name="Beiko R.G."/>
            <person name="Rosenstiel P."/>
            <person name="Hippler M."/>
            <person name="Laroche J."/>
        </authorList>
    </citation>
    <scope>NUCLEOTIDE SEQUENCE [LARGE SCALE GENOMIC DNA]</scope>
    <source>
        <strain evidence="3 4">CCMP1005</strain>
    </source>
</reference>
<proteinExistence type="predicted"/>
<dbReference type="Gene3D" id="1.25.40.20">
    <property type="entry name" value="Ankyrin repeat-containing domain"/>
    <property type="match status" value="1"/>
</dbReference>
<dbReference type="InterPro" id="IPR017896">
    <property type="entry name" value="4Fe4S_Fe-S-bd"/>
</dbReference>
<dbReference type="InterPro" id="IPR036770">
    <property type="entry name" value="Ankyrin_rpt-contain_sf"/>
</dbReference>
<gene>
    <name evidence="3" type="ORF">THAOC_32743</name>
</gene>
<protein>
    <recommendedName>
        <fullName evidence="2">4Fe-4S ferredoxin-type domain-containing protein</fullName>
    </recommendedName>
</protein>
<dbReference type="AlphaFoldDB" id="K0R6H2"/>
<dbReference type="Proteomes" id="UP000266841">
    <property type="component" value="Unassembled WGS sequence"/>
</dbReference>
<dbReference type="SUPFAM" id="SSF48403">
    <property type="entry name" value="Ankyrin repeat"/>
    <property type="match status" value="1"/>
</dbReference>
<feature type="domain" description="4Fe-4S ferredoxin-type" evidence="2">
    <location>
        <begin position="8"/>
        <end position="40"/>
    </location>
</feature>
<keyword evidence="4" id="KW-1185">Reference proteome</keyword>
<dbReference type="PROSITE" id="PS51379">
    <property type="entry name" value="4FE4S_FER_2"/>
    <property type="match status" value="1"/>
</dbReference>
<evidence type="ECO:0000259" key="2">
    <source>
        <dbReference type="PROSITE" id="PS51379"/>
    </source>
</evidence>
<name>K0R6H2_THAOC</name>
<dbReference type="OMA" id="HHACERQ"/>
<dbReference type="OrthoDB" id="46738at2759"/>
<comment type="caution">
    <text evidence="3">The sequence shown here is derived from an EMBL/GenBank/DDBJ whole genome shotgun (WGS) entry which is preliminary data.</text>
</comment>
<dbReference type="EMBL" id="AGNL01045810">
    <property type="protein sequence ID" value="EJK48455.1"/>
    <property type="molecule type" value="Genomic_DNA"/>
</dbReference>
<keyword evidence="1" id="KW-0175">Coiled coil</keyword>
<evidence type="ECO:0000313" key="4">
    <source>
        <dbReference type="Proteomes" id="UP000266841"/>
    </source>
</evidence>